<keyword evidence="1" id="KW-0472">Membrane</keyword>
<dbReference type="RefSeq" id="WP_257497605.1">
    <property type="nucleotide sequence ID" value="NZ_JANKBI010000003.1"/>
</dbReference>
<accession>A0AB73T4V9</accession>
<feature type="domain" description="Alpha/beta hydrolase fold-5" evidence="2">
    <location>
        <begin position="84"/>
        <end position="245"/>
    </location>
</feature>
<dbReference type="Proteomes" id="UP000245412">
    <property type="component" value="Unassembled WGS sequence"/>
</dbReference>
<name>A0AB73T4V9_9FIRM</name>
<sequence length="258" mass="28394">MKENGQKDLKSQKGKRTRMRRVLTALAVVALVLVCTAGVCFLYVNDYYHRTGDVPGYLEDTDQVKVSEFEYGLFFDGSGEDTAFIFYPGAKVEYTAYAPLMQKLACQGIDCFLVHMPGNLAVLGQDRADSILDSFDYEHWYIGGHSLGGAMAASYAASNLDKFDGAVLLGAYPTKSLKSEAFAVLSVYGSEDTVINREKLEAGREYMPQDYNEVCIQGGNHAQFGNYGEQDKDGTAAISREEQQEQTVSAIAEMVRGQ</sequence>
<keyword evidence="1" id="KW-0812">Transmembrane</keyword>
<dbReference type="Gene3D" id="3.40.50.1820">
    <property type="entry name" value="alpha/beta hydrolase"/>
    <property type="match status" value="1"/>
</dbReference>
<dbReference type="InterPro" id="IPR029058">
    <property type="entry name" value="AB_hydrolase_fold"/>
</dbReference>
<dbReference type="Pfam" id="PF12695">
    <property type="entry name" value="Abhydrolase_5"/>
    <property type="match status" value="1"/>
</dbReference>
<organism evidence="3 4">
    <name type="scientific">Murimonas intestini</name>
    <dbReference type="NCBI Taxonomy" id="1337051"/>
    <lineage>
        <taxon>Bacteria</taxon>
        <taxon>Bacillati</taxon>
        <taxon>Bacillota</taxon>
        <taxon>Clostridia</taxon>
        <taxon>Lachnospirales</taxon>
        <taxon>Lachnospiraceae</taxon>
        <taxon>Murimonas</taxon>
    </lineage>
</organism>
<dbReference type="EMBL" id="QGGY01000005">
    <property type="protein sequence ID" value="PWJ76127.1"/>
    <property type="molecule type" value="Genomic_DNA"/>
</dbReference>
<evidence type="ECO:0000256" key="1">
    <source>
        <dbReference type="SAM" id="Phobius"/>
    </source>
</evidence>
<evidence type="ECO:0000259" key="2">
    <source>
        <dbReference type="Pfam" id="PF12695"/>
    </source>
</evidence>
<dbReference type="SUPFAM" id="SSF53474">
    <property type="entry name" value="alpha/beta-Hydrolases"/>
    <property type="match status" value="1"/>
</dbReference>
<protein>
    <submittedName>
        <fullName evidence="3">Alpha/beta hydrolase family protein</fullName>
    </submittedName>
</protein>
<evidence type="ECO:0000313" key="4">
    <source>
        <dbReference type="Proteomes" id="UP000245412"/>
    </source>
</evidence>
<gene>
    <name evidence="3" type="ORF">C7383_105162</name>
</gene>
<dbReference type="GO" id="GO:0016787">
    <property type="term" value="F:hydrolase activity"/>
    <property type="evidence" value="ECO:0007669"/>
    <property type="project" value="UniProtKB-KW"/>
</dbReference>
<dbReference type="AlphaFoldDB" id="A0AB73T4V9"/>
<keyword evidence="3" id="KW-0378">Hydrolase</keyword>
<evidence type="ECO:0000313" key="3">
    <source>
        <dbReference type="EMBL" id="PWJ76127.1"/>
    </source>
</evidence>
<keyword evidence="4" id="KW-1185">Reference proteome</keyword>
<comment type="caution">
    <text evidence="3">The sequence shown here is derived from an EMBL/GenBank/DDBJ whole genome shotgun (WGS) entry which is preliminary data.</text>
</comment>
<proteinExistence type="predicted"/>
<dbReference type="InterPro" id="IPR029059">
    <property type="entry name" value="AB_hydrolase_5"/>
</dbReference>
<reference evidence="3 4" key="1">
    <citation type="submission" date="2018-05" db="EMBL/GenBank/DDBJ databases">
        <authorList>
            <person name="Goeker M."/>
            <person name="Huntemann M."/>
            <person name="Clum A."/>
            <person name="Pillay M."/>
            <person name="Palaniappan K."/>
            <person name="Varghese N."/>
            <person name="Mikhailova N."/>
            <person name="Stamatis D."/>
            <person name="Reddy T."/>
            <person name="Daum C."/>
            <person name="Shapiro N."/>
            <person name="Ivanova N."/>
            <person name="Kyrpides N."/>
            <person name="Woyke T."/>
        </authorList>
    </citation>
    <scope>NUCLEOTIDE SEQUENCE [LARGE SCALE GENOMIC DNA]</scope>
    <source>
        <strain evidence="3 4">DSM 26524</strain>
    </source>
</reference>
<feature type="transmembrane region" description="Helical" evidence="1">
    <location>
        <begin position="21"/>
        <end position="44"/>
    </location>
</feature>
<keyword evidence="1" id="KW-1133">Transmembrane helix</keyword>